<proteinExistence type="predicted"/>
<gene>
    <name evidence="1" type="ORF">DFH08DRAFT_979083</name>
</gene>
<evidence type="ECO:0000313" key="2">
    <source>
        <dbReference type="Proteomes" id="UP001218218"/>
    </source>
</evidence>
<dbReference type="EMBL" id="JARIHO010000144">
    <property type="protein sequence ID" value="KAJ7301079.1"/>
    <property type="molecule type" value="Genomic_DNA"/>
</dbReference>
<protein>
    <submittedName>
        <fullName evidence="1">Uncharacterized protein</fullName>
    </submittedName>
</protein>
<comment type="caution">
    <text evidence="1">The sequence shown here is derived from an EMBL/GenBank/DDBJ whole genome shotgun (WGS) entry which is preliminary data.</text>
</comment>
<dbReference type="AlphaFoldDB" id="A0AAD7E6N1"/>
<sequence>MSQVTGSIYETLKQVTELLEKSSKNLFFASAHVQLASDATVFAPTINFDVSGTLNPCSPATPAISLSLNARCLATPTDASTTLISTRSPPLSVLPFLCQCRNEAPMPSRASSPPPPTASAHSAFILVLIVFHATGTLPLAPTLALGP</sequence>
<evidence type="ECO:0000313" key="1">
    <source>
        <dbReference type="EMBL" id="KAJ7301079.1"/>
    </source>
</evidence>
<name>A0AAD7E6N1_9AGAR</name>
<dbReference type="Proteomes" id="UP001218218">
    <property type="component" value="Unassembled WGS sequence"/>
</dbReference>
<organism evidence="1 2">
    <name type="scientific">Mycena albidolilacea</name>
    <dbReference type="NCBI Taxonomy" id="1033008"/>
    <lineage>
        <taxon>Eukaryota</taxon>
        <taxon>Fungi</taxon>
        <taxon>Dikarya</taxon>
        <taxon>Basidiomycota</taxon>
        <taxon>Agaricomycotina</taxon>
        <taxon>Agaricomycetes</taxon>
        <taxon>Agaricomycetidae</taxon>
        <taxon>Agaricales</taxon>
        <taxon>Marasmiineae</taxon>
        <taxon>Mycenaceae</taxon>
        <taxon>Mycena</taxon>
    </lineage>
</organism>
<reference evidence="1" key="1">
    <citation type="submission" date="2023-03" db="EMBL/GenBank/DDBJ databases">
        <title>Massive genome expansion in bonnet fungi (Mycena s.s.) driven by repeated elements and novel gene families across ecological guilds.</title>
        <authorList>
            <consortium name="Lawrence Berkeley National Laboratory"/>
            <person name="Harder C.B."/>
            <person name="Miyauchi S."/>
            <person name="Viragh M."/>
            <person name="Kuo A."/>
            <person name="Thoen E."/>
            <person name="Andreopoulos B."/>
            <person name="Lu D."/>
            <person name="Skrede I."/>
            <person name="Drula E."/>
            <person name="Henrissat B."/>
            <person name="Morin E."/>
            <person name="Kohler A."/>
            <person name="Barry K."/>
            <person name="LaButti K."/>
            <person name="Morin E."/>
            <person name="Salamov A."/>
            <person name="Lipzen A."/>
            <person name="Mereny Z."/>
            <person name="Hegedus B."/>
            <person name="Baldrian P."/>
            <person name="Stursova M."/>
            <person name="Weitz H."/>
            <person name="Taylor A."/>
            <person name="Grigoriev I.V."/>
            <person name="Nagy L.G."/>
            <person name="Martin F."/>
            <person name="Kauserud H."/>
        </authorList>
    </citation>
    <scope>NUCLEOTIDE SEQUENCE</scope>
    <source>
        <strain evidence="1">CBHHK002</strain>
    </source>
</reference>
<keyword evidence="2" id="KW-1185">Reference proteome</keyword>
<accession>A0AAD7E6N1</accession>